<sequence length="149" mass="17421">MDSLRRKTVQVNLVRIPPQLKELASRIPENYPFTERHGRLLNLVTSNTKEDMLKVLFQFFDPLHHCFIFPDYQLVSTLEEFSQLLRIPILNQLPFNGTERDPNPEDISQALHLHSSDVITHWETRSGVKGFLSKFLFEKAQSCWNSLDL</sequence>
<dbReference type="PANTHER" id="PTHR48201">
    <property type="entry name" value="PROTEIN, PUTATIVE-RELATED"/>
    <property type="match status" value="1"/>
</dbReference>
<feature type="domain" description="DUF7745" evidence="1">
    <location>
        <begin position="20"/>
        <end position="145"/>
    </location>
</feature>
<evidence type="ECO:0000259" key="1">
    <source>
        <dbReference type="Pfam" id="PF24924"/>
    </source>
</evidence>
<proteinExistence type="predicted"/>
<dbReference type="Proteomes" id="UP001157006">
    <property type="component" value="Chromosome 2"/>
</dbReference>
<name>A0AAV0ZS23_VICFA</name>
<reference evidence="2 3" key="1">
    <citation type="submission" date="2023-01" db="EMBL/GenBank/DDBJ databases">
        <authorList>
            <person name="Kreplak J."/>
        </authorList>
    </citation>
    <scope>NUCLEOTIDE SEQUENCE [LARGE SCALE GENOMIC DNA]</scope>
</reference>
<keyword evidence="3" id="KW-1185">Reference proteome</keyword>
<dbReference type="InterPro" id="IPR056647">
    <property type="entry name" value="DUF7745"/>
</dbReference>
<gene>
    <name evidence="2" type="ORF">VFH_II141000</name>
</gene>
<dbReference type="Pfam" id="PF24924">
    <property type="entry name" value="DUF7745"/>
    <property type="match status" value="1"/>
</dbReference>
<dbReference type="EMBL" id="OX451737">
    <property type="protein sequence ID" value="CAI8598712.1"/>
    <property type="molecule type" value="Genomic_DNA"/>
</dbReference>
<protein>
    <recommendedName>
        <fullName evidence="1">DUF7745 domain-containing protein</fullName>
    </recommendedName>
</protein>
<evidence type="ECO:0000313" key="2">
    <source>
        <dbReference type="EMBL" id="CAI8598712.1"/>
    </source>
</evidence>
<accession>A0AAV0ZS23</accession>
<dbReference type="AlphaFoldDB" id="A0AAV0ZS23"/>
<evidence type="ECO:0000313" key="3">
    <source>
        <dbReference type="Proteomes" id="UP001157006"/>
    </source>
</evidence>
<dbReference type="PANTHER" id="PTHR48201:SF12">
    <property type="entry name" value="AMINOTRANSFERASE-LIKE PLANT MOBILE DOMAIN-CONTAINING PROTEIN"/>
    <property type="match status" value="1"/>
</dbReference>
<organism evidence="2 3">
    <name type="scientific">Vicia faba</name>
    <name type="common">Broad bean</name>
    <name type="synonym">Faba vulgaris</name>
    <dbReference type="NCBI Taxonomy" id="3906"/>
    <lineage>
        <taxon>Eukaryota</taxon>
        <taxon>Viridiplantae</taxon>
        <taxon>Streptophyta</taxon>
        <taxon>Embryophyta</taxon>
        <taxon>Tracheophyta</taxon>
        <taxon>Spermatophyta</taxon>
        <taxon>Magnoliopsida</taxon>
        <taxon>eudicotyledons</taxon>
        <taxon>Gunneridae</taxon>
        <taxon>Pentapetalae</taxon>
        <taxon>rosids</taxon>
        <taxon>fabids</taxon>
        <taxon>Fabales</taxon>
        <taxon>Fabaceae</taxon>
        <taxon>Papilionoideae</taxon>
        <taxon>50 kb inversion clade</taxon>
        <taxon>NPAAA clade</taxon>
        <taxon>Hologalegina</taxon>
        <taxon>IRL clade</taxon>
        <taxon>Fabeae</taxon>
        <taxon>Vicia</taxon>
    </lineage>
</organism>